<proteinExistence type="predicted"/>
<evidence type="ECO:0000259" key="1">
    <source>
        <dbReference type="Pfam" id="PF13460"/>
    </source>
</evidence>
<dbReference type="RefSeq" id="WP_169403165.1">
    <property type="nucleotide sequence ID" value="NZ_JAADJU010000005.1"/>
</dbReference>
<dbReference type="GO" id="GO:0004074">
    <property type="term" value="F:biliverdin reductase [NAD(P)H] activity"/>
    <property type="evidence" value="ECO:0007669"/>
    <property type="project" value="TreeGrafter"/>
</dbReference>
<dbReference type="Proteomes" id="UP000585363">
    <property type="component" value="Unassembled WGS sequence"/>
</dbReference>
<dbReference type="AlphaFoldDB" id="A0A848MGH3"/>
<evidence type="ECO:0000313" key="2">
    <source>
        <dbReference type="EMBL" id="NMP27458.1"/>
    </source>
</evidence>
<dbReference type="PANTHER" id="PTHR43355:SF2">
    <property type="entry name" value="FLAVIN REDUCTASE (NADPH)"/>
    <property type="match status" value="1"/>
</dbReference>
<dbReference type="Gene3D" id="3.40.50.720">
    <property type="entry name" value="NAD(P)-binding Rossmann-like Domain"/>
    <property type="match status" value="1"/>
</dbReference>
<accession>A0A848MGH3</accession>
<protein>
    <submittedName>
        <fullName evidence="2">NAD(P)H-binding protein</fullName>
    </submittedName>
</protein>
<keyword evidence="3" id="KW-1185">Reference proteome</keyword>
<feature type="domain" description="NAD(P)-binding" evidence="1">
    <location>
        <begin position="8"/>
        <end position="181"/>
    </location>
</feature>
<reference evidence="2 3" key="1">
    <citation type="submission" date="2020-01" db="EMBL/GenBank/DDBJ databases">
        <authorList>
            <person name="Lee S.D."/>
        </authorList>
    </citation>
    <scope>NUCLEOTIDE SEQUENCE [LARGE SCALE GENOMIC DNA]</scope>
    <source>
        <strain evidence="2 3">SAP-1</strain>
    </source>
</reference>
<dbReference type="InterPro" id="IPR036291">
    <property type="entry name" value="NAD(P)-bd_dom_sf"/>
</dbReference>
<dbReference type="InterPro" id="IPR016040">
    <property type="entry name" value="NAD(P)-bd_dom"/>
</dbReference>
<dbReference type="GO" id="GO:0042602">
    <property type="term" value="F:riboflavin reductase (NADPH) activity"/>
    <property type="evidence" value="ECO:0007669"/>
    <property type="project" value="TreeGrafter"/>
</dbReference>
<comment type="caution">
    <text evidence="2">The sequence shown here is derived from an EMBL/GenBank/DDBJ whole genome shotgun (WGS) entry which is preliminary data.</text>
</comment>
<reference evidence="2 3" key="2">
    <citation type="submission" date="2020-06" db="EMBL/GenBank/DDBJ databases">
        <title>Polyphasic characterization of a Rahnella strain isolated from tree sap.</title>
        <authorList>
            <person name="Kim I.S."/>
        </authorList>
    </citation>
    <scope>NUCLEOTIDE SEQUENCE [LARGE SCALE GENOMIC DNA]</scope>
    <source>
        <strain evidence="2 3">SAP-1</strain>
    </source>
</reference>
<dbReference type="Pfam" id="PF13460">
    <property type="entry name" value="NAD_binding_10"/>
    <property type="match status" value="1"/>
</dbReference>
<dbReference type="SUPFAM" id="SSF51735">
    <property type="entry name" value="NAD(P)-binding Rossmann-fold domains"/>
    <property type="match status" value="1"/>
</dbReference>
<sequence length="194" mass="21258">MANVLILGAAGSLARVVTRYLLDNSDARLTLYLRQANRLINQDPSRITIIEGDVLDTRCLEAAMEGQEIVYANLAGDLKKQAQSIVQAMKATGIKRLIFISSMGIYDEVPDQRYGAVLAPYRESATIVENSGLEYTVIRPGWFTNGCAVDYSLTKKGEVFQGSSVSRLSIADLINRMVNTPGLYLHDSLGIARV</sequence>
<organism evidence="2 3">
    <name type="scientific">Rouxiella aceris</name>
    <dbReference type="NCBI Taxonomy" id="2703884"/>
    <lineage>
        <taxon>Bacteria</taxon>
        <taxon>Pseudomonadati</taxon>
        <taxon>Pseudomonadota</taxon>
        <taxon>Gammaproteobacteria</taxon>
        <taxon>Enterobacterales</taxon>
        <taxon>Yersiniaceae</taxon>
        <taxon>Rouxiella</taxon>
    </lineage>
</organism>
<evidence type="ECO:0000313" key="3">
    <source>
        <dbReference type="Proteomes" id="UP000585363"/>
    </source>
</evidence>
<dbReference type="PANTHER" id="PTHR43355">
    <property type="entry name" value="FLAVIN REDUCTASE (NADPH)"/>
    <property type="match status" value="1"/>
</dbReference>
<dbReference type="InterPro" id="IPR051606">
    <property type="entry name" value="Polyketide_Oxido-like"/>
</dbReference>
<gene>
    <name evidence="2" type="ORF">GW590_11330</name>
</gene>
<dbReference type="EMBL" id="JAADJU010000005">
    <property type="protein sequence ID" value="NMP27458.1"/>
    <property type="molecule type" value="Genomic_DNA"/>
</dbReference>
<name>A0A848MGH3_9GAMM</name>